<feature type="region of interest" description="Disordered" evidence="1">
    <location>
        <begin position="704"/>
        <end position="723"/>
    </location>
</feature>
<dbReference type="InterPro" id="IPR011990">
    <property type="entry name" value="TPR-like_helical_dom_sf"/>
</dbReference>
<evidence type="ECO:0000256" key="1">
    <source>
        <dbReference type="SAM" id="MobiDB-lite"/>
    </source>
</evidence>
<dbReference type="Gene3D" id="1.25.40.10">
    <property type="entry name" value="Tetratricopeptide repeat domain"/>
    <property type="match status" value="1"/>
</dbReference>
<proteinExistence type="predicted"/>
<feature type="region of interest" description="Disordered" evidence="1">
    <location>
        <begin position="820"/>
        <end position="839"/>
    </location>
</feature>
<feature type="domain" description="Telomerase activating protein Est1-like N-terminal" evidence="3">
    <location>
        <begin position="62"/>
        <end position="219"/>
    </location>
</feature>
<name>A0A9P7Y119_9FUNG</name>
<dbReference type="Proteomes" id="UP000707451">
    <property type="component" value="Unassembled WGS sequence"/>
</dbReference>
<dbReference type="Pfam" id="PF10373">
    <property type="entry name" value="EST1_DNA_bind"/>
    <property type="match status" value="1"/>
</dbReference>
<sequence>MTEDPQALWLELYKSTQAQEKNLKDLLHHKGAQSVTSARDRLREDYERLILTDIVLAHSKEIESALWKHVFYVVIDGYRRKLAMLSRPDEGNEPSNQQQHQQGRRGGGGGRGSEGGRGGNRDGGRSRPHGTRGNKTAVPSVEYRKVSTKFRAFIQEATGFYHRLIQNLASCYDLNESGHSMHAVPIGDKRPLSDITDVARDSATSSCHKCYVYLGDLCKDRRITTSDIDIYQDSDWPRYRQTFNDSFKKNWSAARDYYNEARNMLPSSGNPYNQLAVVATFTPNNFLALYFYYRSLAVSLPFMTARNNIKVLIQKIASDPEKGKKFVKDERYTDRQAINSKDSAQLDDFLLRFILLHGALFMRSAEEVDDDVMGDTLEGLFVARLLEPDLLLKIQIINMASLYTMTYIPLQDDNPAAFQKEIESERKALQLILTCFATVLQYATTELENHRNGDHKKNGRPIDFLPSNVHRSMPTLRLSLKWMQVNIHHVKRLSEGFSDVDAENRFHLRQIWGDLSTFLNLLVQAYPFAEGAIFCRDVLKEDDELRGFAALKRTIDERPLSIIPPSRISPKAEMQMRAGDMFHDALSLAKMDWPEFYGKVIEDEDDMQTVRFSVERDEEGKSTANAIQSNMKDSAEQDYDDEVDDGEDEAREESDYERKEEDEDMNPFHIRKTSVSNVLGAHRDQDIDQRQAVAALLSDDDNDLSLIVGQDDDDEDEDEDDAEEVVLFKGRSSTIGSKPTPKPAHLKTSTGVIGAGRRASMSPSGSNQSSPGLDMSGSSSKFGSPGEMRMNPSPTVDSLFGRFQFDVADEWRHSINSLRTSRTTDGISGSTTWGGLSSNALGNGMISPTSYEPRDANALAGFTSIPTQGPPGMSLPTSPLAASPPGFSDDPVFQQCQKQPRHVPQVRPKYQYQPQASQQPQHHYSQRDRNGSPQAMRDGDWR</sequence>
<dbReference type="PANTHER" id="PTHR15696:SF36">
    <property type="entry name" value="NONSENSE-MEDIATED MRNA DECAY FACTOR"/>
    <property type="match status" value="1"/>
</dbReference>
<protein>
    <recommendedName>
        <fullName evidence="6">Protein SMG7</fullName>
    </recommendedName>
</protein>
<evidence type="ECO:0000259" key="3">
    <source>
        <dbReference type="Pfam" id="PF10374"/>
    </source>
</evidence>
<feature type="compositionally biased region" description="Low complexity" evidence="1">
    <location>
        <begin position="760"/>
        <end position="780"/>
    </location>
</feature>
<feature type="region of interest" description="Disordered" evidence="1">
    <location>
        <begin position="614"/>
        <end position="670"/>
    </location>
</feature>
<feature type="region of interest" description="Disordered" evidence="1">
    <location>
        <begin position="857"/>
        <end position="942"/>
    </location>
</feature>
<feature type="domain" description="DNA/RNA-binding" evidence="2">
    <location>
        <begin position="254"/>
        <end position="553"/>
    </location>
</feature>
<dbReference type="Pfam" id="PF10374">
    <property type="entry name" value="EST1"/>
    <property type="match status" value="1"/>
</dbReference>
<dbReference type="InterPro" id="IPR018834">
    <property type="entry name" value="DNA/RNA-bd_Est1-type"/>
</dbReference>
<dbReference type="InterPro" id="IPR019458">
    <property type="entry name" value="Est1-like_N"/>
</dbReference>
<accession>A0A9P7Y119</accession>
<gene>
    <name evidence="4" type="ORF">KI688_009178</name>
</gene>
<keyword evidence="5" id="KW-1185">Reference proteome</keyword>
<organism evidence="4 5">
    <name type="scientific">Linnemannia hyalina</name>
    <dbReference type="NCBI Taxonomy" id="64524"/>
    <lineage>
        <taxon>Eukaryota</taxon>
        <taxon>Fungi</taxon>
        <taxon>Fungi incertae sedis</taxon>
        <taxon>Mucoromycota</taxon>
        <taxon>Mortierellomycotina</taxon>
        <taxon>Mortierellomycetes</taxon>
        <taxon>Mortierellales</taxon>
        <taxon>Mortierellaceae</taxon>
        <taxon>Linnemannia</taxon>
    </lineage>
</organism>
<dbReference type="InterPro" id="IPR045153">
    <property type="entry name" value="Est1/Ebs1-like"/>
</dbReference>
<feature type="compositionally biased region" description="Low complexity" evidence="1">
    <location>
        <begin position="874"/>
        <end position="885"/>
    </location>
</feature>
<dbReference type="SUPFAM" id="SSF48452">
    <property type="entry name" value="TPR-like"/>
    <property type="match status" value="1"/>
</dbReference>
<dbReference type="PANTHER" id="PTHR15696">
    <property type="entry name" value="SMG-7 SUPPRESSOR WITH MORPHOLOGICAL EFFECT ON GENITALIA PROTEIN 7"/>
    <property type="match status" value="1"/>
</dbReference>
<evidence type="ECO:0000313" key="5">
    <source>
        <dbReference type="Proteomes" id="UP000707451"/>
    </source>
</evidence>
<evidence type="ECO:0000313" key="4">
    <source>
        <dbReference type="EMBL" id="KAG9069853.1"/>
    </source>
</evidence>
<feature type="compositionally biased region" description="Low complexity" evidence="1">
    <location>
        <begin position="911"/>
        <end position="923"/>
    </location>
</feature>
<feature type="region of interest" description="Disordered" evidence="1">
    <location>
        <begin position="728"/>
        <end position="795"/>
    </location>
</feature>
<feature type="compositionally biased region" description="Polar residues" evidence="1">
    <location>
        <begin position="622"/>
        <end position="632"/>
    </location>
</feature>
<feature type="compositionally biased region" description="Acidic residues" evidence="1">
    <location>
        <begin position="710"/>
        <end position="723"/>
    </location>
</feature>
<evidence type="ECO:0008006" key="6">
    <source>
        <dbReference type="Google" id="ProtNLM"/>
    </source>
</evidence>
<dbReference type="EMBL" id="JAHRHY010000004">
    <property type="protein sequence ID" value="KAG9069853.1"/>
    <property type="molecule type" value="Genomic_DNA"/>
</dbReference>
<feature type="compositionally biased region" description="Acidic residues" evidence="1">
    <location>
        <begin position="636"/>
        <end position="665"/>
    </location>
</feature>
<evidence type="ECO:0000259" key="2">
    <source>
        <dbReference type="Pfam" id="PF10373"/>
    </source>
</evidence>
<comment type="caution">
    <text evidence="4">The sequence shown here is derived from an EMBL/GenBank/DDBJ whole genome shotgun (WGS) entry which is preliminary data.</text>
</comment>
<feature type="region of interest" description="Disordered" evidence="1">
    <location>
        <begin position="87"/>
        <end position="140"/>
    </location>
</feature>
<dbReference type="AlphaFoldDB" id="A0A9P7Y119"/>
<reference evidence="4" key="1">
    <citation type="submission" date="2021-06" db="EMBL/GenBank/DDBJ databases">
        <title>Genome Sequence of Mortierella hyaline Strain SCG-10, a Cold-Adapted, Nitrate-Reducing Fungus Isolated from Soil in Minnesota, USA.</title>
        <authorList>
            <person name="Aldossari N."/>
        </authorList>
    </citation>
    <scope>NUCLEOTIDE SEQUENCE</scope>
    <source>
        <strain evidence="4">SCG-10</strain>
    </source>
</reference>
<dbReference type="OrthoDB" id="69928at2759"/>
<feature type="compositionally biased region" description="Gly residues" evidence="1">
    <location>
        <begin position="104"/>
        <end position="118"/>
    </location>
</feature>